<evidence type="ECO:0000256" key="5">
    <source>
        <dbReference type="ARBA" id="ARBA00022932"/>
    </source>
</evidence>
<keyword evidence="3 8" id="KW-0548">Nucleotidyltransferase</keyword>
<comment type="similarity">
    <text evidence="6">Belongs to the DNA polymerase HolA subunit family.</text>
</comment>
<reference evidence="8 9" key="1">
    <citation type="submission" date="2020-11" db="EMBL/GenBank/DDBJ databases">
        <title>Genome seq and assembly of Sphingosinicella sp.</title>
        <authorList>
            <person name="Chhetri G."/>
        </authorList>
    </citation>
    <scope>NUCLEOTIDE SEQUENCE [LARGE SCALE GENOMIC DNA]</scope>
    <source>
        <strain evidence="8 9">UDD2</strain>
    </source>
</reference>
<comment type="catalytic activity">
    <reaction evidence="7">
        <text>DNA(n) + a 2'-deoxyribonucleoside 5'-triphosphate = DNA(n+1) + diphosphate</text>
        <dbReference type="Rhea" id="RHEA:22508"/>
        <dbReference type="Rhea" id="RHEA-COMP:17339"/>
        <dbReference type="Rhea" id="RHEA-COMP:17340"/>
        <dbReference type="ChEBI" id="CHEBI:33019"/>
        <dbReference type="ChEBI" id="CHEBI:61560"/>
        <dbReference type="ChEBI" id="CHEBI:173112"/>
        <dbReference type="EC" id="2.7.7.7"/>
    </reaction>
</comment>
<dbReference type="Proteomes" id="UP000594873">
    <property type="component" value="Chromosome"/>
</dbReference>
<dbReference type="GO" id="GO:0003677">
    <property type="term" value="F:DNA binding"/>
    <property type="evidence" value="ECO:0007669"/>
    <property type="project" value="InterPro"/>
</dbReference>
<protein>
    <recommendedName>
        <fullName evidence="1">DNA-directed DNA polymerase</fullName>
        <ecNumber evidence="1">2.7.7.7</ecNumber>
    </recommendedName>
</protein>
<dbReference type="InterPro" id="IPR008921">
    <property type="entry name" value="DNA_pol3_clamp-load_cplx_C"/>
</dbReference>
<name>A0A7T2GIK6_9SPHN</name>
<dbReference type="KEGG" id="sflv:IC614_09330"/>
<accession>A0A7T2GIK6</accession>
<dbReference type="PANTHER" id="PTHR34388:SF1">
    <property type="entry name" value="DNA POLYMERASE III SUBUNIT DELTA"/>
    <property type="match status" value="1"/>
</dbReference>
<dbReference type="Gene3D" id="1.10.8.60">
    <property type="match status" value="1"/>
</dbReference>
<dbReference type="GO" id="GO:0003887">
    <property type="term" value="F:DNA-directed DNA polymerase activity"/>
    <property type="evidence" value="ECO:0007669"/>
    <property type="project" value="UniProtKB-KW"/>
</dbReference>
<evidence type="ECO:0000256" key="7">
    <source>
        <dbReference type="ARBA" id="ARBA00049244"/>
    </source>
</evidence>
<evidence type="ECO:0000256" key="1">
    <source>
        <dbReference type="ARBA" id="ARBA00012417"/>
    </source>
</evidence>
<keyword evidence="4" id="KW-0235">DNA replication</keyword>
<keyword evidence="5" id="KW-0239">DNA-directed DNA polymerase</keyword>
<sequence>MKANRGQVEKALRAPGPDTRFILLHGPDDAGSRALAKLLGQALGGDAERIDLSGAELKADPARLADEAASISMFGGARYIEVDPAGDECAAAVEALIEAPAAGNPVLLLGGALKGTSRLLKLALAAPNALAFASYAPEGRDAGRVAMDLAREQGLTLRPDVAQRIADITGGNRALIDQEMRKYALYADAEPDRPQAIDHDVIDAVGAASDEGDLSRIVDAVAGGDPALLKIELARLATENVEGIALLRAVLRRFTLLARMRASVEGGNSLDAVMTSEGKALFWKEKPAVQQQLGRWRGALLARALERLLDAERLVKSSGGPGPIAAEETLFAIARQAARLR</sequence>
<gene>
    <name evidence="8" type="primary">holA</name>
    <name evidence="8" type="ORF">IC614_09330</name>
</gene>
<dbReference type="SUPFAM" id="SSF48019">
    <property type="entry name" value="post-AAA+ oligomerization domain-like"/>
    <property type="match status" value="1"/>
</dbReference>
<evidence type="ECO:0000256" key="4">
    <source>
        <dbReference type="ARBA" id="ARBA00022705"/>
    </source>
</evidence>
<dbReference type="InterPro" id="IPR005790">
    <property type="entry name" value="DNA_polIII_delta"/>
</dbReference>
<evidence type="ECO:0000256" key="2">
    <source>
        <dbReference type="ARBA" id="ARBA00022679"/>
    </source>
</evidence>
<dbReference type="InterPro" id="IPR027417">
    <property type="entry name" value="P-loop_NTPase"/>
</dbReference>
<evidence type="ECO:0000313" key="9">
    <source>
        <dbReference type="Proteomes" id="UP000594873"/>
    </source>
</evidence>
<dbReference type="NCBIfam" id="TIGR01128">
    <property type="entry name" value="holA"/>
    <property type="match status" value="1"/>
</dbReference>
<dbReference type="PANTHER" id="PTHR34388">
    <property type="entry name" value="DNA POLYMERASE III SUBUNIT DELTA"/>
    <property type="match status" value="1"/>
</dbReference>
<dbReference type="SUPFAM" id="SSF52540">
    <property type="entry name" value="P-loop containing nucleoside triphosphate hydrolases"/>
    <property type="match status" value="1"/>
</dbReference>
<dbReference type="GO" id="GO:0009360">
    <property type="term" value="C:DNA polymerase III complex"/>
    <property type="evidence" value="ECO:0007669"/>
    <property type="project" value="TreeGrafter"/>
</dbReference>
<evidence type="ECO:0000313" key="8">
    <source>
        <dbReference type="EMBL" id="QPQ54530.1"/>
    </source>
</evidence>
<dbReference type="RefSeq" id="WP_200971056.1">
    <property type="nucleotide sequence ID" value="NZ_CP065592.1"/>
</dbReference>
<dbReference type="GO" id="GO:0006261">
    <property type="term" value="P:DNA-templated DNA replication"/>
    <property type="evidence" value="ECO:0007669"/>
    <property type="project" value="TreeGrafter"/>
</dbReference>
<proteinExistence type="inferred from homology"/>
<dbReference type="EMBL" id="CP065592">
    <property type="protein sequence ID" value="QPQ54530.1"/>
    <property type="molecule type" value="Genomic_DNA"/>
</dbReference>
<dbReference type="EC" id="2.7.7.7" evidence="1"/>
<evidence type="ECO:0000256" key="6">
    <source>
        <dbReference type="ARBA" id="ARBA00034754"/>
    </source>
</evidence>
<evidence type="ECO:0000256" key="3">
    <source>
        <dbReference type="ARBA" id="ARBA00022695"/>
    </source>
</evidence>
<dbReference type="AlphaFoldDB" id="A0A7T2GIK6"/>
<keyword evidence="9" id="KW-1185">Reference proteome</keyword>
<keyword evidence="2 8" id="KW-0808">Transferase</keyword>
<dbReference type="Gene3D" id="1.20.272.10">
    <property type="match status" value="1"/>
</dbReference>
<organism evidence="8 9">
    <name type="scientific">Allosphingosinicella flava</name>
    <dbReference type="NCBI Taxonomy" id="2771430"/>
    <lineage>
        <taxon>Bacteria</taxon>
        <taxon>Pseudomonadati</taxon>
        <taxon>Pseudomonadota</taxon>
        <taxon>Alphaproteobacteria</taxon>
        <taxon>Sphingomonadales</taxon>
        <taxon>Sphingomonadaceae</taxon>
        <taxon>Allosphingosinicella</taxon>
    </lineage>
</organism>